<dbReference type="EMBL" id="SGWY01000002">
    <property type="protein sequence ID" value="RZS65722.1"/>
    <property type="molecule type" value="Genomic_DNA"/>
</dbReference>
<keyword evidence="2" id="KW-1185">Reference proteome</keyword>
<accession>A0A4Q7MG50</accession>
<proteinExistence type="predicted"/>
<protein>
    <recommendedName>
        <fullName evidence="3">DUF1918 domain-containing protein</fullName>
    </recommendedName>
</protein>
<gene>
    <name evidence="1" type="ORF">EV187_1423</name>
</gene>
<organism evidence="1 2">
    <name type="scientific">Agromyces ramosus</name>
    <dbReference type="NCBI Taxonomy" id="33879"/>
    <lineage>
        <taxon>Bacteria</taxon>
        <taxon>Bacillati</taxon>
        <taxon>Actinomycetota</taxon>
        <taxon>Actinomycetes</taxon>
        <taxon>Micrococcales</taxon>
        <taxon>Microbacteriaceae</taxon>
        <taxon>Agromyces</taxon>
    </lineage>
</organism>
<dbReference type="Proteomes" id="UP000293289">
    <property type="component" value="Unassembled WGS sequence"/>
</dbReference>
<sequence length="86" mass="9487">MEVIELPQTELRETELRQTELRQTRQLQVGDTLVNASGRAYEVTGVARIGRGIRVQYVSDDGRAGRFTAAPEAVSRVRVGSTSRVA</sequence>
<dbReference type="OrthoDB" id="5007609at2"/>
<comment type="caution">
    <text evidence="1">The sequence shown here is derived from an EMBL/GenBank/DDBJ whole genome shotgun (WGS) entry which is preliminary data.</text>
</comment>
<reference evidence="1 2" key="1">
    <citation type="submission" date="2019-02" db="EMBL/GenBank/DDBJ databases">
        <title>Genomic Encyclopedia of Type Strains, Phase IV (KMG-IV): sequencing the most valuable type-strain genomes for metagenomic binning, comparative biology and taxonomic classification.</title>
        <authorList>
            <person name="Goeker M."/>
        </authorList>
    </citation>
    <scope>NUCLEOTIDE SEQUENCE [LARGE SCALE GENOMIC DNA]</scope>
    <source>
        <strain evidence="1 2">DSM 43045</strain>
    </source>
</reference>
<evidence type="ECO:0000313" key="1">
    <source>
        <dbReference type="EMBL" id="RZS65722.1"/>
    </source>
</evidence>
<evidence type="ECO:0000313" key="2">
    <source>
        <dbReference type="Proteomes" id="UP000293289"/>
    </source>
</evidence>
<evidence type="ECO:0008006" key="3">
    <source>
        <dbReference type="Google" id="ProtNLM"/>
    </source>
</evidence>
<dbReference type="RefSeq" id="WP_130352393.1">
    <property type="nucleotide sequence ID" value="NZ_SGWY01000002.1"/>
</dbReference>
<name>A0A4Q7MG50_9MICO</name>
<dbReference type="AlphaFoldDB" id="A0A4Q7MG50"/>